<dbReference type="STRING" id="267748.MMOB3590"/>
<organism evidence="1 2">
    <name type="scientific">Mycoplasma mobile (strain ATCC 43663 / 163K / NCTC 11711)</name>
    <name type="common">Mesomycoplasma mobile</name>
    <dbReference type="NCBI Taxonomy" id="267748"/>
    <lineage>
        <taxon>Bacteria</taxon>
        <taxon>Bacillati</taxon>
        <taxon>Mycoplasmatota</taxon>
        <taxon>Mycoplasmoidales</taxon>
        <taxon>Metamycoplasmataceae</taxon>
        <taxon>Mesomycoplasma</taxon>
    </lineage>
</organism>
<dbReference type="Gene3D" id="1.10.150.320">
    <property type="entry name" value="Photosystem II 12 kDa extrinsic protein"/>
    <property type="match status" value="1"/>
</dbReference>
<protein>
    <submittedName>
        <fullName evidence="1">Competance locus protein ComEA</fullName>
    </submittedName>
</protein>
<evidence type="ECO:0000313" key="1">
    <source>
        <dbReference type="EMBL" id="AAT27845.1"/>
    </source>
</evidence>
<dbReference type="NCBIfam" id="NF045978">
    <property type="entry name" value="ComEA_MAG0490"/>
    <property type="match status" value="1"/>
</dbReference>
<dbReference type="KEGG" id="mmo:MMOB3590"/>
<reference evidence="1 2" key="1">
    <citation type="journal article" date="2004" name="Genome Res.">
        <title>The complete genome and proteome of Mycoplasma mobile.</title>
        <authorList>
            <person name="Jaffe J.D."/>
            <person name="Stange-Thomann N."/>
            <person name="Smith C."/>
            <person name="DeCaprio D."/>
            <person name="Fisher S."/>
            <person name="Butler J."/>
            <person name="Calvo S."/>
            <person name="Elkins T."/>
            <person name="FitzGerald M.G."/>
            <person name="Hafez N."/>
            <person name="Kodira C.D."/>
            <person name="Major J."/>
            <person name="Wang S."/>
            <person name="Wilkinson J."/>
            <person name="Nicol R."/>
            <person name="Nusbaum C."/>
            <person name="Birren B."/>
            <person name="Berg H.C."/>
            <person name="Church G.M."/>
        </authorList>
    </citation>
    <scope>NUCLEOTIDE SEQUENCE [LARGE SCALE GENOMIC DNA]</scope>
    <source>
        <strain evidence="2">ATCC 43663 / 163K / NCTC 11711</strain>
    </source>
</reference>
<sequence length="160" mass="18828">MKRIYFLYSFLFCLFASTGSFIWINQTQRQDFDSKSKIKIEIKGAFKFPGIRIFDTQITILDVLRENEYFENADFSKLNLLNKIENNMVIFLPFKTLEENEKILISKLIHVSQITSRGINLKIATEILEKRNELKTWNEISLIKGIGPKTLEKLKEFLII</sequence>
<dbReference type="eggNOG" id="COG1555">
    <property type="taxonomic scope" value="Bacteria"/>
</dbReference>
<dbReference type="HOGENOM" id="CLU_1494679_0_0_14"/>
<dbReference type="Proteomes" id="UP000009072">
    <property type="component" value="Chromosome"/>
</dbReference>
<gene>
    <name evidence="1" type="primary">comEA</name>
    <name evidence="1" type="ordered locus">MMOB3590</name>
</gene>
<dbReference type="EMBL" id="AE017308">
    <property type="protein sequence ID" value="AAT27845.1"/>
    <property type="molecule type" value="Genomic_DNA"/>
</dbReference>
<dbReference type="SUPFAM" id="SSF47781">
    <property type="entry name" value="RuvA domain 2-like"/>
    <property type="match status" value="1"/>
</dbReference>
<accession>Q6KHT3</accession>
<dbReference type="OrthoDB" id="399398at2"/>
<dbReference type="AlphaFoldDB" id="Q6KHT3"/>
<proteinExistence type="predicted"/>
<keyword evidence="2" id="KW-1185">Reference proteome</keyword>
<evidence type="ECO:0000313" key="2">
    <source>
        <dbReference type="Proteomes" id="UP000009072"/>
    </source>
</evidence>
<dbReference type="InterPro" id="IPR010994">
    <property type="entry name" value="RuvA_2-like"/>
</dbReference>
<dbReference type="RefSeq" id="WP_011264879.1">
    <property type="nucleotide sequence ID" value="NC_006908.1"/>
</dbReference>
<name>Q6KHT3_MYCM1</name>